<name>A0ABW0ATI1_9ACTN</name>
<keyword evidence="4" id="KW-0238">DNA-binding</keyword>
<evidence type="ECO:0000256" key="1">
    <source>
        <dbReference type="ARBA" id="ARBA00010641"/>
    </source>
</evidence>
<dbReference type="Gene3D" id="1.10.10.10">
    <property type="entry name" value="Winged helix-like DNA-binding domain superfamily/Winged helix DNA-binding domain"/>
    <property type="match status" value="2"/>
</dbReference>
<dbReference type="Pfam" id="PF08281">
    <property type="entry name" value="Sigma70_r4_2"/>
    <property type="match status" value="2"/>
</dbReference>
<evidence type="ECO:0000313" key="9">
    <source>
        <dbReference type="Proteomes" id="UP001596160"/>
    </source>
</evidence>
<comment type="similarity">
    <text evidence="1">Belongs to the sigma-70 factor family. ECF subfamily.</text>
</comment>
<protein>
    <submittedName>
        <fullName evidence="8">Sigma-70 family RNA polymerase sigma factor</fullName>
    </submittedName>
</protein>
<evidence type="ECO:0000256" key="3">
    <source>
        <dbReference type="ARBA" id="ARBA00023082"/>
    </source>
</evidence>
<evidence type="ECO:0000256" key="6">
    <source>
        <dbReference type="SAM" id="MobiDB-lite"/>
    </source>
</evidence>
<dbReference type="RefSeq" id="WP_344486785.1">
    <property type="nucleotide sequence ID" value="NZ_BAAASB010000049.1"/>
</dbReference>
<dbReference type="Proteomes" id="UP001596160">
    <property type="component" value="Unassembled WGS sequence"/>
</dbReference>
<evidence type="ECO:0000256" key="2">
    <source>
        <dbReference type="ARBA" id="ARBA00023015"/>
    </source>
</evidence>
<keyword evidence="3" id="KW-0731">Sigma factor</keyword>
<gene>
    <name evidence="8" type="ORF">ACFPRH_35425</name>
</gene>
<evidence type="ECO:0000259" key="7">
    <source>
        <dbReference type="Pfam" id="PF08281"/>
    </source>
</evidence>
<dbReference type="PANTHER" id="PTHR43133">
    <property type="entry name" value="RNA POLYMERASE ECF-TYPE SIGMA FACTO"/>
    <property type="match status" value="1"/>
</dbReference>
<keyword evidence="9" id="KW-1185">Reference proteome</keyword>
<proteinExistence type="inferred from homology"/>
<sequence length="351" mass="38087">MSIVAERVAGVGAASRPVWAGLAEEIERQERENEGEGPTYEPDEPEGRLGDRVGGLFVLHHDRLVRHVAWRLGVERAGLAEDLVQQMWVELLRRPAVMETWAGPDESFFGLLAYRARQALYAYWGVRRNSNEQPLGAGRAGDERSVAERLDVLAGPGPDATVCAVLELLDPGTDADEGVWSACWDQALGALPARQREVVELRCVEGMTTYAIAARLGISQPNVMHHLGAALAVLRDPAEVRARLERRERVRLPQGWERVVGRLPAGQGEVVRLRVSGWSHGRIGERLGVSRATVQNWENAAARSLREMVADQRLDPVTAAPVAPAGRVCAARCAGGCYLRGSAPAGTEAGA</sequence>
<organism evidence="8 9">
    <name type="scientific">Streptomyces amakusaensis</name>
    <dbReference type="NCBI Taxonomy" id="67271"/>
    <lineage>
        <taxon>Bacteria</taxon>
        <taxon>Bacillati</taxon>
        <taxon>Actinomycetota</taxon>
        <taxon>Actinomycetes</taxon>
        <taxon>Kitasatosporales</taxon>
        <taxon>Streptomycetaceae</taxon>
        <taxon>Streptomyces</taxon>
    </lineage>
</organism>
<dbReference type="CDD" id="cd06171">
    <property type="entry name" value="Sigma70_r4"/>
    <property type="match status" value="1"/>
</dbReference>
<dbReference type="PANTHER" id="PTHR43133:SF8">
    <property type="entry name" value="RNA POLYMERASE SIGMA FACTOR HI_1459-RELATED"/>
    <property type="match status" value="1"/>
</dbReference>
<evidence type="ECO:0000256" key="4">
    <source>
        <dbReference type="ARBA" id="ARBA00023125"/>
    </source>
</evidence>
<keyword evidence="2" id="KW-0805">Transcription regulation</keyword>
<dbReference type="InterPro" id="IPR013324">
    <property type="entry name" value="RNA_pol_sigma_r3/r4-like"/>
</dbReference>
<accession>A0ABW0ATI1</accession>
<dbReference type="EMBL" id="JBHSKP010000058">
    <property type="protein sequence ID" value="MFC5157017.1"/>
    <property type="molecule type" value="Genomic_DNA"/>
</dbReference>
<dbReference type="InterPro" id="IPR039425">
    <property type="entry name" value="RNA_pol_sigma-70-like"/>
</dbReference>
<feature type="domain" description="RNA polymerase sigma factor 70 region 4 type 2" evidence="7">
    <location>
        <begin position="258"/>
        <end position="297"/>
    </location>
</feature>
<dbReference type="SUPFAM" id="SSF88659">
    <property type="entry name" value="Sigma3 and sigma4 domains of RNA polymerase sigma factors"/>
    <property type="match status" value="2"/>
</dbReference>
<evidence type="ECO:0000256" key="5">
    <source>
        <dbReference type="ARBA" id="ARBA00023163"/>
    </source>
</evidence>
<reference evidence="9" key="1">
    <citation type="journal article" date="2019" name="Int. J. Syst. Evol. Microbiol.">
        <title>The Global Catalogue of Microorganisms (GCM) 10K type strain sequencing project: providing services to taxonomists for standard genome sequencing and annotation.</title>
        <authorList>
            <consortium name="The Broad Institute Genomics Platform"/>
            <consortium name="The Broad Institute Genome Sequencing Center for Infectious Disease"/>
            <person name="Wu L."/>
            <person name="Ma J."/>
        </authorList>
    </citation>
    <scope>NUCLEOTIDE SEQUENCE [LARGE SCALE GENOMIC DNA]</scope>
    <source>
        <strain evidence="9">PCU 266</strain>
    </source>
</reference>
<dbReference type="InterPro" id="IPR036388">
    <property type="entry name" value="WH-like_DNA-bd_sf"/>
</dbReference>
<evidence type="ECO:0000313" key="8">
    <source>
        <dbReference type="EMBL" id="MFC5157017.1"/>
    </source>
</evidence>
<feature type="region of interest" description="Disordered" evidence="6">
    <location>
        <begin position="28"/>
        <end position="48"/>
    </location>
</feature>
<keyword evidence="5" id="KW-0804">Transcription</keyword>
<dbReference type="InterPro" id="IPR013249">
    <property type="entry name" value="RNA_pol_sigma70_r4_t2"/>
</dbReference>
<comment type="caution">
    <text evidence="8">The sequence shown here is derived from an EMBL/GenBank/DDBJ whole genome shotgun (WGS) entry which is preliminary data.</text>
</comment>
<dbReference type="InterPro" id="IPR014284">
    <property type="entry name" value="RNA_pol_sigma-70_dom"/>
</dbReference>
<dbReference type="NCBIfam" id="TIGR02937">
    <property type="entry name" value="sigma70-ECF"/>
    <property type="match status" value="1"/>
</dbReference>
<feature type="domain" description="RNA polymerase sigma factor 70 region 4 type 2" evidence="7">
    <location>
        <begin position="183"/>
        <end position="232"/>
    </location>
</feature>